<accession>A0A367RNX9</accession>
<gene>
    <name evidence="1" type="ORF">A6770_39750</name>
</gene>
<evidence type="ECO:0000313" key="1">
    <source>
        <dbReference type="EMBL" id="RCJ38267.1"/>
    </source>
</evidence>
<dbReference type="AlphaFoldDB" id="A0A367RNX9"/>
<reference evidence="1" key="1">
    <citation type="submission" date="2016-04" db="EMBL/GenBank/DDBJ databases">
        <authorList>
            <person name="Tabuchi Yagui T.R."/>
        </authorList>
    </citation>
    <scope>NUCLEOTIDE SEQUENCE [LARGE SCALE GENOMIC DNA]</scope>
    <source>
        <strain evidence="1">NIES-26</strain>
    </source>
</reference>
<sequence>MLILLVSLVNLVTFIFSLHANHKNVENNSFQLQDQGRSLYLELVKFVIVYQFRNIRNLAIVTAQPAML</sequence>
<organism evidence="1 2">
    <name type="scientific">Nostoc minutum NIES-26</name>
    <dbReference type="NCBI Taxonomy" id="1844469"/>
    <lineage>
        <taxon>Bacteria</taxon>
        <taxon>Bacillati</taxon>
        <taxon>Cyanobacteriota</taxon>
        <taxon>Cyanophyceae</taxon>
        <taxon>Nostocales</taxon>
        <taxon>Nostocaceae</taxon>
        <taxon>Nostoc</taxon>
    </lineage>
</organism>
<dbReference type="Proteomes" id="UP000252107">
    <property type="component" value="Unassembled WGS sequence"/>
</dbReference>
<keyword evidence="2" id="KW-1185">Reference proteome</keyword>
<proteinExistence type="predicted"/>
<evidence type="ECO:0000313" key="2">
    <source>
        <dbReference type="Proteomes" id="UP000252107"/>
    </source>
</evidence>
<protein>
    <submittedName>
        <fullName evidence="1">Uncharacterized protein</fullName>
    </submittedName>
</protein>
<dbReference type="EMBL" id="LXQD01000099">
    <property type="protein sequence ID" value="RCJ38267.1"/>
    <property type="molecule type" value="Genomic_DNA"/>
</dbReference>
<comment type="caution">
    <text evidence="1">The sequence shown here is derived from an EMBL/GenBank/DDBJ whole genome shotgun (WGS) entry which is preliminary data.</text>
</comment>
<name>A0A367RNX9_9NOSO</name>